<dbReference type="GO" id="GO:0005886">
    <property type="term" value="C:plasma membrane"/>
    <property type="evidence" value="ECO:0007669"/>
    <property type="project" value="UniProtKB-SubCell"/>
</dbReference>
<keyword evidence="5 6" id="KW-0472">Membrane</keyword>
<dbReference type="InterPro" id="IPR019264">
    <property type="entry name" value="DUF2179"/>
</dbReference>
<dbReference type="PANTHER" id="PTHR33545:SF4">
    <property type="entry name" value="UPF0750 MEMBRANE PROTEIN YXKD"/>
    <property type="match status" value="1"/>
</dbReference>
<dbReference type="PANTHER" id="PTHR33545">
    <property type="entry name" value="UPF0750 MEMBRANE PROTEIN YITT-RELATED"/>
    <property type="match status" value="1"/>
</dbReference>
<keyword evidence="2" id="KW-1003">Cell membrane</keyword>
<accession>A0A4Z0GX64</accession>
<feature type="transmembrane region" description="Helical" evidence="6">
    <location>
        <begin position="105"/>
        <end position="123"/>
    </location>
</feature>
<organism evidence="8 9">
    <name type="scientific">Halobacillus salinus</name>
    <dbReference type="NCBI Taxonomy" id="192814"/>
    <lineage>
        <taxon>Bacteria</taxon>
        <taxon>Bacillati</taxon>
        <taxon>Bacillota</taxon>
        <taxon>Bacilli</taxon>
        <taxon>Bacillales</taxon>
        <taxon>Bacillaceae</taxon>
        <taxon>Halobacillus</taxon>
    </lineage>
</organism>
<feature type="transmembrane region" description="Helical" evidence="6">
    <location>
        <begin position="143"/>
        <end position="165"/>
    </location>
</feature>
<dbReference type="InterPro" id="IPR015867">
    <property type="entry name" value="N-reg_PII/ATP_PRibTrfase_C"/>
</dbReference>
<dbReference type="InterPro" id="IPR003740">
    <property type="entry name" value="YitT"/>
</dbReference>
<feature type="transmembrane region" description="Helical" evidence="6">
    <location>
        <begin position="48"/>
        <end position="68"/>
    </location>
</feature>
<gene>
    <name evidence="8" type="ORF">E4663_13850</name>
</gene>
<feature type="transmembrane region" description="Helical" evidence="6">
    <location>
        <begin position="9"/>
        <end position="28"/>
    </location>
</feature>
<dbReference type="Pfam" id="PF10035">
    <property type="entry name" value="DUF2179"/>
    <property type="match status" value="1"/>
</dbReference>
<dbReference type="PIRSF" id="PIRSF006483">
    <property type="entry name" value="Membrane_protein_YitT"/>
    <property type="match status" value="1"/>
</dbReference>
<keyword evidence="3 6" id="KW-0812">Transmembrane</keyword>
<dbReference type="CDD" id="cd16380">
    <property type="entry name" value="YitT_C"/>
    <property type="match status" value="1"/>
</dbReference>
<reference evidence="8 9" key="1">
    <citation type="journal article" date="2003" name="Int. J. Syst. Evol. Microbiol.">
        <title>Halobacillus salinus sp. nov., isolated from a salt lake on the coast of the East Sea in Korea.</title>
        <authorList>
            <person name="Yoon J.H."/>
            <person name="Kang K.H."/>
            <person name="Park Y.H."/>
        </authorList>
    </citation>
    <scope>NUCLEOTIDE SEQUENCE [LARGE SCALE GENOMIC DNA]</scope>
    <source>
        <strain evidence="8 9">HSL-3</strain>
    </source>
</reference>
<feature type="domain" description="DUF2179" evidence="7">
    <location>
        <begin position="218"/>
        <end position="270"/>
    </location>
</feature>
<name>A0A4Z0GX64_9BACI</name>
<sequence>MNKRTWIDLIWLVLGSFIFAMGVNYFAIPNRLSEGGIIGITIVTYYLFEWSPGVVNFILNSTLLAIGYKFFTKRMTIYTIISIFLSSLFLHISVGWGENLNGDSLLAALFAGLSVGAGIGLIFKAGGTSGGSTIIARLLNQFLGWSVGKAMLIMDIIVIAGSAFVIGKERAMYTLVAIYIGAKVIDAIIEGAEERSAVMIISDQHEKILETVTRKMYRGVTVLEAKGGYTHEDKNVLYLVIHKREIVQLKKYIEDIDPDTYITTHRVQEIFRQGYKGS</sequence>
<evidence type="ECO:0000256" key="5">
    <source>
        <dbReference type="ARBA" id="ARBA00023136"/>
    </source>
</evidence>
<dbReference type="AlphaFoldDB" id="A0A4Z0GX64"/>
<dbReference type="EMBL" id="SRJC01000003">
    <property type="protein sequence ID" value="TGB02419.1"/>
    <property type="molecule type" value="Genomic_DNA"/>
</dbReference>
<evidence type="ECO:0000256" key="1">
    <source>
        <dbReference type="ARBA" id="ARBA00004651"/>
    </source>
</evidence>
<proteinExistence type="predicted"/>
<evidence type="ECO:0000256" key="3">
    <source>
        <dbReference type="ARBA" id="ARBA00022692"/>
    </source>
</evidence>
<comment type="subcellular location">
    <subcellularLocation>
        <location evidence="1">Cell membrane</location>
        <topology evidence="1">Multi-pass membrane protein</topology>
    </subcellularLocation>
</comment>
<dbReference type="InterPro" id="IPR051461">
    <property type="entry name" value="UPF0750_membrane"/>
</dbReference>
<dbReference type="Gene3D" id="3.30.70.120">
    <property type="match status" value="1"/>
</dbReference>
<protein>
    <submittedName>
        <fullName evidence="8">YitT family protein</fullName>
    </submittedName>
</protein>
<evidence type="ECO:0000313" key="9">
    <source>
        <dbReference type="Proteomes" id="UP000297982"/>
    </source>
</evidence>
<keyword evidence="9" id="KW-1185">Reference proteome</keyword>
<dbReference type="Proteomes" id="UP000297982">
    <property type="component" value="Unassembled WGS sequence"/>
</dbReference>
<evidence type="ECO:0000256" key="6">
    <source>
        <dbReference type="SAM" id="Phobius"/>
    </source>
</evidence>
<dbReference type="STRING" id="192814.GCA_900166575_03268"/>
<comment type="caution">
    <text evidence="8">The sequence shown here is derived from an EMBL/GenBank/DDBJ whole genome shotgun (WGS) entry which is preliminary data.</text>
</comment>
<evidence type="ECO:0000256" key="4">
    <source>
        <dbReference type="ARBA" id="ARBA00022989"/>
    </source>
</evidence>
<dbReference type="Pfam" id="PF02588">
    <property type="entry name" value="YitT_membrane"/>
    <property type="match status" value="1"/>
</dbReference>
<feature type="transmembrane region" description="Helical" evidence="6">
    <location>
        <begin position="75"/>
        <end position="93"/>
    </location>
</feature>
<evidence type="ECO:0000313" key="8">
    <source>
        <dbReference type="EMBL" id="TGB02419.1"/>
    </source>
</evidence>
<keyword evidence="4 6" id="KW-1133">Transmembrane helix</keyword>
<evidence type="ECO:0000256" key="2">
    <source>
        <dbReference type="ARBA" id="ARBA00022475"/>
    </source>
</evidence>
<dbReference type="RefSeq" id="WP_135328048.1">
    <property type="nucleotide sequence ID" value="NZ_SRJC01000003.1"/>
</dbReference>
<evidence type="ECO:0000259" key="7">
    <source>
        <dbReference type="Pfam" id="PF10035"/>
    </source>
</evidence>